<comment type="caution">
    <text evidence="3">The sequence shown here is derived from an EMBL/GenBank/DDBJ whole genome shotgun (WGS) entry which is preliminary data.</text>
</comment>
<keyword evidence="2" id="KW-0812">Transmembrane</keyword>
<keyword evidence="2" id="KW-0472">Membrane</keyword>
<dbReference type="InterPro" id="IPR008523">
    <property type="entry name" value="DUF805"/>
</dbReference>
<organism evidence="3 4">
    <name type="scientific">Mangrovivirga halotolerans</name>
    <dbReference type="NCBI Taxonomy" id="2993936"/>
    <lineage>
        <taxon>Bacteria</taxon>
        <taxon>Pseudomonadati</taxon>
        <taxon>Bacteroidota</taxon>
        <taxon>Cytophagia</taxon>
        <taxon>Cytophagales</taxon>
        <taxon>Mangrovivirgaceae</taxon>
        <taxon>Mangrovivirga</taxon>
    </lineage>
</organism>
<proteinExistence type="predicted"/>
<evidence type="ECO:0000256" key="2">
    <source>
        <dbReference type="SAM" id="Phobius"/>
    </source>
</evidence>
<feature type="transmembrane region" description="Helical" evidence="2">
    <location>
        <begin position="23"/>
        <end position="40"/>
    </location>
</feature>
<feature type="transmembrane region" description="Helical" evidence="2">
    <location>
        <begin position="84"/>
        <end position="104"/>
    </location>
</feature>
<dbReference type="Pfam" id="PF05656">
    <property type="entry name" value="DUF805"/>
    <property type="match status" value="1"/>
</dbReference>
<evidence type="ECO:0000313" key="4">
    <source>
        <dbReference type="Proteomes" id="UP001209885"/>
    </source>
</evidence>
<feature type="region of interest" description="Disordered" evidence="1">
    <location>
        <begin position="110"/>
        <end position="133"/>
    </location>
</feature>
<keyword evidence="4" id="KW-1185">Reference proteome</keyword>
<keyword evidence="2" id="KW-1133">Transmembrane helix</keyword>
<sequence>MKWYLQVLQNYANFSGRARRKEYWMFVLFNILFIVIATGLDNLLGLTFDFVPYGYIYLAYNIFIIIPSLAAGVRRLHDINKSGWSILISLIPLIGSIILIVWFAREGDSGSNKYGEDPKNNTFTAEDNLVADA</sequence>
<reference evidence="3 4" key="1">
    <citation type="submission" date="2022-11" db="EMBL/GenBank/DDBJ databases">
        <title>The characterization of three novel Bacteroidetes species and genomic analysis of their roles in tidal elemental geochemical cycles.</title>
        <authorList>
            <person name="Ma K."/>
        </authorList>
    </citation>
    <scope>NUCLEOTIDE SEQUENCE [LARGE SCALE GENOMIC DNA]</scope>
    <source>
        <strain evidence="3 4">M17</strain>
    </source>
</reference>
<gene>
    <name evidence="3" type="ORF">OO013_04645</name>
</gene>
<feature type="transmembrane region" description="Helical" evidence="2">
    <location>
        <begin position="52"/>
        <end position="72"/>
    </location>
</feature>
<accession>A0ABT3RP54</accession>
<protein>
    <submittedName>
        <fullName evidence="3">DUF805 domain-containing protein</fullName>
    </submittedName>
</protein>
<dbReference type="EMBL" id="JAPFQN010000003">
    <property type="protein sequence ID" value="MCX2743139.1"/>
    <property type="molecule type" value="Genomic_DNA"/>
</dbReference>
<dbReference type="PANTHER" id="PTHR34980">
    <property type="entry name" value="INNER MEMBRANE PROTEIN-RELATED-RELATED"/>
    <property type="match status" value="1"/>
</dbReference>
<name>A0ABT3RP54_9BACT</name>
<dbReference type="Proteomes" id="UP001209885">
    <property type="component" value="Unassembled WGS sequence"/>
</dbReference>
<dbReference type="PANTHER" id="PTHR34980:SF2">
    <property type="entry name" value="INNER MEMBRANE PROTEIN YHAH-RELATED"/>
    <property type="match status" value="1"/>
</dbReference>
<dbReference type="RefSeq" id="WP_266055511.1">
    <property type="nucleotide sequence ID" value="NZ_JAPFQN010000003.1"/>
</dbReference>
<evidence type="ECO:0000313" key="3">
    <source>
        <dbReference type="EMBL" id="MCX2743139.1"/>
    </source>
</evidence>
<evidence type="ECO:0000256" key="1">
    <source>
        <dbReference type="SAM" id="MobiDB-lite"/>
    </source>
</evidence>